<protein>
    <submittedName>
        <fullName evidence="3">Uncharacterized protein</fullName>
    </submittedName>
</protein>
<dbReference type="Proteomes" id="UP000652761">
    <property type="component" value="Unassembled WGS sequence"/>
</dbReference>
<keyword evidence="2" id="KW-0732">Signal</keyword>
<name>A0A843VQK6_COLES</name>
<dbReference type="EMBL" id="NMUH01001784">
    <property type="protein sequence ID" value="MQL95364.1"/>
    <property type="molecule type" value="Genomic_DNA"/>
</dbReference>
<evidence type="ECO:0000313" key="4">
    <source>
        <dbReference type="Proteomes" id="UP000652761"/>
    </source>
</evidence>
<comment type="caution">
    <text evidence="3">The sequence shown here is derived from an EMBL/GenBank/DDBJ whole genome shotgun (WGS) entry which is preliminary data.</text>
</comment>
<keyword evidence="1" id="KW-1133">Transmembrane helix</keyword>
<keyword evidence="4" id="KW-1185">Reference proteome</keyword>
<accession>A0A843VQK6</accession>
<evidence type="ECO:0000256" key="1">
    <source>
        <dbReference type="SAM" id="Phobius"/>
    </source>
</evidence>
<evidence type="ECO:0000313" key="3">
    <source>
        <dbReference type="EMBL" id="MQL95364.1"/>
    </source>
</evidence>
<keyword evidence="1" id="KW-0812">Transmembrane</keyword>
<sequence>MPLKDYTFLLVCCFPARVVRVLQVGCRCCCAAYVASVVTQCVRAVVVRLALDSLAEVFPVWRTRVFLERCLGGSGGGSPRTGLRCFCSSTCCSVLYNGLCCLVVGLCVLVKVLPRIVLLSLLTKVLPRSALCSFCATVVLPLWFKVCCLVGLHSSEVLPEWLLALLVEVLPKTTLCCFEMSCCCCRVDCLCYSLLGRCQSRCCALDRASGCCVGQLVSLFVSKFFSAVLVDFVCPKGTVAIEVVLLALAYWGVAVVFAPVRQSQCSVFCVLLGADVVVALLK</sequence>
<feature type="signal peptide" evidence="2">
    <location>
        <begin position="1"/>
        <end position="21"/>
    </location>
</feature>
<organism evidence="3 4">
    <name type="scientific">Colocasia esculenta</name>
    <name type="common">Wild taro</name>
    <name type="synonym">Arum esculentum</name>
    <dbReference type="NCBI Taxonomy" id="4460"/>
    <lineage>
        <taxon>Eukaryota</taxon>
        <taxon>Viridiplantae</taxon>
        <taxon>Streptophyta</taxon>
        <taxon>Embryophyta</taxon>
        <taxon>Tracheophyta</taxon>
        <taxon>Spermatophyta</taxon>
        <taxon>Magnoliopsida</taxon>
        <taxon>Liliopsida</taxon>
        <taxon>Araceae</taxon>
        <taxon>Aroideae</taxon>
        <taxon>Colocasieae</taxon>
        <taxon>Colocasia</taxon>
    </lineage>
</organism>
<gene>
    <name evidence="3" type="ORF">Taro_028030</name>
</gene>
<evidence type="ECO:0000256" key="2">
    <source>
        <dbReference type="SAM" id="SignalP"/>
    </source>
</evidence>
<feature type="transmembrane region" description="Helical" evidence="1">
    <location>
        <begin position="239"/>
        <end position="258"/>
    </location>
</feature>
<dbReference type="AlphaFoldDB" id="A0A843VQK6"/>
<feature type="chain" id="PRO_5032967131" evidence="2">
    <location>
        <begin position="22"/>
        <end position="282"/>
    </location>
</feature>
<proteinExistence type="predicted"/>
<reference evidence="3" key="1">
    <citation type="submission" date="2017-07" db="EMBL/GenBank/DDBJ databases">
        <title>Taro Niue Genome Assembly and Annotation.</title>
        <authorList>
            <person name="Atibalentja N."/>
            <person name="Keating K."/>
            <person name="Fields C.J."/>
        </authorList>
    </citation>
    <scope>NUCLEOTIDE SEQUENCE</scope>
    <source>
        <strain evidence="3">Niue_2</strain>
        <tissue evidence="3">Leaf</tissue>
    </source>
</reference>
<keyword evidence="1" id="KW-0472">Membrane</keyword>